<dbReference type="InterPro" id="IPR006311">
    <property type="entry name" value="TAT_signal"/>
</dbReference>
<evidence type="ECO:0000256" key="2">
    <source>
        <dbReference type="SAM" id="SignalP"/>
    </source>
</evidence>
<dbReference type="PANTHER" id="PTHR43625:SF77">
    <property type="entry name" value="ALDO-KETO REDUCTASE"/>
    <property type="match status" value="1"/>
</dbReference>
<dbReference type="InterPro" id="IPR050791">
    <property type="entry name" value="Aldo-Keto_reductase"/>
</dbReference>
<feature type="domain" description="NADP-dependent oxidoreductase" evidence="3">
    <location>
        <begin position="66"/>
        <end position="355"/>
    </location>
</feature>
<dbReference type="InterPro" id="IPR023210">
    <property type="entry name" value="NADP_OxRdtase_dom"/>
</dbReference>
<dbReference type="PANTHER" id="PTHR43625">
    <property type="entry name" value="AFLATOXIN B1 ALDEHYDE REDUCTASE"/>
    <property type="match status" value="1"/>
</dbReference>
<reference evidence="4 5" key="1">
    <citation type="submission" date="2016-02" db="EMBL/GenBank/DDBJ databases">
        <authorList>
            <person name="Wen L."/>
            <person name="He K."/>
            <person name="Yang H."/>
        </authorList>
    </citation>
    <scope>NUCLEOTIDE SEQUENCE [LARGE SCALE GENOMIC DNA]</scope>
    <source>
        <strain evidence="4 5">KLE1704</strain>
    </source>
</reference>
<keyword evidence="1" id="KW-0560">Oxidoreductase</keyword>
<dbReference type="AlphaFoldDB" id="A0A139L4H3"/>
<dbReference type="RefSeq" id="WP_061436949.1">
    <property type="nucleotide sequence ID" value="NZ_KQ968722.1"/>
</dbReference>
<accession>A0A139L4H3</accession>
<gene>
    <name evidence="4" type="ORF">HMPREF2531_03146</name>
</gene>
<dbReference type="Proteomes" id="UP000070319">
    <property type="component" value="Unassembled WGS sequence"/>
</dbReference>
<dbReference type="EMBL" id="LTDF01000125">
    <property type="protein sequence ID" value="KXT46346.1"/>
    <property type="molecule type" value="Genomic_DNA"/>
</dbReference>
<dbReference type="Gene3D" id="3.20.20.100">
    <property type="entry name" value="NADP-dependent oxidoreductase domain"/>
    <property type="match status" value="1"/>
</dbReference>
<evidence type="ECO:0000256" key="1">
    <source>
        <dbReference type="ARBA" id="ARBA00023002"/>
    </source>
</evidence>
<protein>
    <submittedName>
        <fullName evidence="4">Tat pathway signal sequence domain protein</fullName>
    </submittedName>
</protein>
<comment type="caution">
    <text evidence="4">The sequence shown here is derived from an EMBL/GenBank/DDBJ whole genome shotgun (WGS) entry which is preliminary data.</text>
</comment>
<organism evidence="4">
    <name type="scientific">Bacteroides intestinalis</name>
    <dbReference type="NCBI Taxonomy" id="329854"/>
    <lineage>
        <taxon>Bacteria</taxon>
        <taxon>Pseudomonadati</taxon>
        <taxon>Bacteroidota</taxon>
        <taxon>Bacteroidia</taxon>
        <taxon>Bacteroidales</taxon>
        <taxon>Bacteroidaceae</taxon>
        <taxon>Bacteroides</taxon>
    </lineage>
</organism>
<dbReference type="PROSITE" id="PS51318">
    <property type="entry name" value="TAT"/>
    <property type="match status" value="1"/>
</dbReference>
<feature type="chain" id="PRO_5007487161" evidence="2">
    <location>
        <begin position="30"/>
        <end position="377"/>
    </location>
</feature>
<evidence type="ECO:0000313" key="5">
    <source>
        <dbReference type="Proteomes" id="UP000070319"/>
    </source>
</evidence>
<evidence type="ECO:0000313" key="4">
    <source>
        <dbReference type="EMBL" id="KXT46346.1"/>
    </source>
</evidence>
<dbReference type="CDD" id="cd19078">
    <property type="entry name" value="AKR_AKR13C1_2"/>
    <property type="match status" value="1"/>
</dbReference>
<evidence type="ECO:0000259" key="3">
    <source>
        <dbReference type="Pfam" id="PF00248"/>
    </source>
</evidence>
<dbReference type="InterPro" id="IPR036812">
    <property type="entry name" value="NAD(P)_OxRdtase_dom_sf"/>
</dbReference>
<dbReference type="SUPFAM" id="SSF51430">
    <property type="entry name" value="NAD(P)-linked oxidoreductase"/>
    <property type="match status" value="1"/>
</dbReference>
<proteinExistence type="predicted"/>
<dbReference type="PATRIC" id="fig|329854.7.peg.3214"/>
<keyword evidence="2" id="KW-0732">Signal</keyword>
<dbReference type="Pfam" id="PF00248">
    <property type="entry name" value="Aldo_ket_red"/>
    <property type="match status" value="1"/>
</dbReference>
<feature type="signal peptide" evidence="2">
    <location>
        <begin position="1"/>
        <end position="29"/>
    </location>
</feature>
<dbReference type="GO" id="GO:0016491">
    <property type="term" value="F:oxidoreductase activity"/>
    <property type="evidence" value="ECO:0007669"/>
    <property type="project" value="UniProtKB-KW"/>
</dbReference>
<sequence>MDRRNFLKTASSFALLAAGATTGVSRVFAETPSSSLMGNSSDENTPNAGNTMEYRKLGGLDVSAIGLGCLPMVGYYGGKYDKKDMIALIRRAYDKGVTFFDTAEVYGPYTSEEWVGEALAPFRDKVKIGTKFGFGVEERQPTAVNSRPDHIRRAVEGSLKRLRTDHIDLLYQHRVDPKVPMEDMAGTVKDLMQEGKVLHWGLSEASARSIRRAHAVCPLSAVQSEYAIWWREPETKIFPTLEELGIGFVPYCPLGRAFLTGVIDENSRFYEGDRRWNLPQFTPEALKHNMPLVALVRKWAERKGVTPAQFALVWMLSRKSWIAPIPGTTNPAHLDDLLGAGTARLSAWEIEEFDKEYDKIDLMGHRADPFTESQIDK</sequence>
<dbReference type="GO" id="GO:0005737">
    <property type="term" value="C:cytoplasm"/>
    <property type="evidence" value="ECO:0007669"/>
    <property type="project" value="TreeGrafter"/>
</dbReference>
<name>A0A139L4H3_9BACE</name>